<organism evidence="5 6">
    <name type="scientific">Aquimarina spongiae</name>
    <dbReference type="NCBI Taxonomy" id="570521"/>
    <lineage>
        <taxon>Bacteria</taxon>
        <taxon>Pseudomonadati</taxon>
        <taxon>Bacteroidota</taxon>
        <taxon>Flavobacteriia</taxon>
        <taxon>Flavobacteriales</taxon>
        <taxon>Flavobacteriaceae</taxon>
        <taxon>Aquimarina</taxon>
    </lineage>
</organism>
<dbReference type="PANTHER" id="PTHR48094">
    <property type="entry name" value="PROTEIN/NUCLEIC ACID DEGLYCASE DJ-1-RELATED"/>
    <property type="match status" value="1"/>
</dbReference>
<dbReference type="EMBL" id="FQYP01000001">
    <property type="protein sequence ID" value="SHI30537.1"/>
    <property type="molecule type" value="Genomic_DNA"/>
</dbReference>
<dbReference type="Proteomes" id="UP000184432">
    <property type="component" value="Unassembled WGS sequence"/>
</dbReference>
<keyword evidence="1" id="KW-0346">Stress response</keyword>
<dbReference type="PANTHER" id="PTHR48094:SF11">
    <property type="entry name" value="GLUTATHIONE-INDEPENDENT GLYOXALASE HSP31-RELATED"/>
    <property type="match status" value="1"/>
</dbReference>
<sequence>MKKKLLYFLGVLLLVNCSKQENNGRILIVTSNQHTYGSSKINASNHFAEIVVAYDIFVNNNFSVDVISPKGGAIPIGYISTSDSIQKKYIYNSEFMNVLKNTKKPSDINPSDYVSIYYSGGGAAMFGVAENTEIKNIAEQIYNQNGIISAVCHGTAGIVNLKDKHGNPLYQNKRISGYPDLFENKGATYYKTFPFSIEKKIKENKGNFLYSDQRQDNFYVIDENFITGQDPSSTKSVAQQVVNILTNK</sequence>
<dbReference type="SUPFAM" id="SSF52317">
    <property type="entry name" value="Class I glutamine amidotransferase-like"/>
    <property type="match status" value="1"/>
</dbReference>
<keyword evidence="5" id="KW-0645">Protease</keyword>
<evidence type="ECO:0000256" key="3">
    <source>
        <dbReference type="ARBA" id="ARBA00038493"/>
    </source>
</evidence>
<reference evidence="6" key="1">
    <citation type="submission" date="2016-11" db="EMBL/GenBank/DDBJ databases">
        <authorList>
            <person name="Varghese N."/>
            <person name="Submissions S."/>
        </authorList>
    </citation>
    <scope>NUCLEOTIDE SEQUENCE [LARGE SCALE GENOMIC DNA]</scope>
    <source>
        <strain evidence="6">DSM 22623</strain>
    </source>
</reference>
<dbReference type="Gene3D" id="3.40.50.880">
    <property type="match status" value="1"/>
</dbReference>
<evidence type="ECO:0000259" key="4">
    <source>
        <dbReference type="Pfam" id="PF01965"/>
    </source>
</evidence>
<dbReference type="InterPro" id="IPR050325">
    <property type="entry name" value="Prot/Nucl_acid_deglycase"/>
</dbReference>
<evidence type="ECO:0000313" key="5">
    <source>
        <dbReference type="EMBL" id="SHI30537.1"/>
    </source>
</evidence>
<dbReference type="GO" id="GO:0005737">
    <property type="term" value="C:cytoplasm"/>
    <property type="evidence" value="ECO:0007669"/>
    <property type="project" value="TreeGrafter"/>
</dbReference>
<feature type="domain" description="DJ-1/PfpI" evidence="4">
    <location>
        <begin position="49"/>
        <end position="242"/>
    </location>
</feature>
<dbReference type="OrthoDB" id="9792284at2"/>
<dbReference type="RefSeq" id="WP_073312358.1">
    <property type="nucleotide sequence ID" value="NZ_FQYP01000001.1"/>
</dbReference>
<evidence type="ECO:0000256" key="2">
    <source>
        <dbReference type="ARBA" id="ARBA00023239"/>
    </source>
</evidence>
<dbReference type="InterPro" id="IPR002818">
    <property type="entry name" value="DJ-1/PfpI"/>
</dbReference>
<dbReference type="GO" id="GO:0019172">
    <property type="term" value="F:glyoxalase III activity"/>
    <property type="evidence" value="ECO:0007669"/>
    <property type="project" value="TreeGrafter"/>
</dbReference>
<keyword evidence="6" id="KW-1185">Reference proteome</keyword>
<gene>
    <name evidence="5" type="ORF">SAMN04488508_10131</name>
</gene>
<comment type="similarity">
    <text evidence="3">Belongs to the peptidase C56 family. HSP31-like subfamily.</text>
</comment>
<dbReference type="GO" id="GO:0019243">
    <property type="term" value="P:methylglyoxal catabolic process to D-lactate via S-lactoyl-glutathione"/>
    <property type="evidence" value="ECO:0007669"/>
    <property type="project" value="TreeGrafter"/>
</dbReference>
<dbReference type="STRING" id="570521.SAMN04488508_10131"/>
<protein>
    <submittedName>
        <fullName evidence="5">Putative intracellular protease/amidase</fullName>
    </submittedName>
</protein>
<dbReference type="Pfam" id="PF01965">
    <property type="entry name" value="DJ-1_PfpI"/>
    <property type="match status" value="1"/>
</dbReference>
<dbReference type="GO" id="GO:0008233">
    <property type="term" value="F:peptidase activity"/>
    <property type="evidence" value="ECO:0007669"/>
    <property type="project" value="UniProtKB-KW"/>
</dbReference>
<dbReference type="InterPro" id="IPR029062">
    <property type="entry name" value="Class_I_gatase-like"/>
</dbReference>
<evidence type="ECO:0000256" key="1">
    <source>
        <dbReference type="ARBA" id="ARBA00023016"/>
    </source>
</evidence>
<dbReference type="CDD" id="cd03141">
    <property type="entry name" value="GATase1_Hsp31_like"/>
    <property type="match status" value="1"/>
</dbReference>
<dbReference type="AlphaFoldDB" id="A0A1M6A223"/>
<keyword evidence="5" id="KW-0378">Hydrolase</keyword>
<keyword evidence="2" id="KW-0456">Lyase</keyword>
<accession>A0A1M6A223</accession>
<proteinExistence type="inferred from homology"/>
<name>A0A1M6A223_9FLAO</name>
<dbReference type="GO" id="GO:0006508">
    <property type="term" value="P:proteolysis"/>
    <property type="evidence" value="ECO:0007669"/>
    <property type="project" value="UniProtKB-KW"/>
</dbReference>
<evidence type="ECO:0000313" key="6">
    <source>
        <dbReference type="Proteomes" id="UP000184432"/>
    </source>
</evidence>